<evidence type="ECO:0000256" key="4">
    <source>
        <dbReference type="SAM" id="MobiDB-lite"/>
    </source>
</evidence>
<accession>A0A5E4NPB4</accession>
<dbReference type="Pfam" id="PF00027">
    <property type="entry name" value="cNMP_binding"/>
    <property type="match status" value="2"/>
</dbReference>
<dbReference type="InterPro" id="IPR036390">
    <property type="entry name" value="WH_DNA-bd_sf"/>
</dbReference>
<dbReference type="PROSITE" id="PS50212">
    <property type="entry name" value="RASGEF_NTER"/>
    <property type="match status" value="1"/>
</dbReference>
<feature type="domain" description="Ras-associating" evidence="8">
    <location>
        <begin position="673"/>
        <end position="755"/>
    </location>
</feature>
<dbReference type="InterPro" id="IPR008937">
    <property type="entry name" value="Ras-like_GEF"/>
</dbReference>
<evidence type="ECO:0000256" key="1">
    <source>
        <dbReference type="ARBA" id="ARBA00010829"/>
    </source>
</evidence>
<dbReference type="SMART" id="SM00100">
    <property type="entry name" value="cNMP"/>
    <property type="match status" value="2"/>
</dbReference>
<protein>
    <submittedName>
        <fullName evidence="10">Ras guanine-nucleotide exchange factor, conserved site,Ras-like guanine nucleotide exchange</fullName>
    </submittedName>
</protein>
<dbReference type="Proteomes" id="UP000325440">
    <property type="component" value="Unassembled WGS sequence"/>
</dbReference>
<dbReference type="Gene3D" id="1.10.10.10">
    <property type="entry name" value="Winged helix-like DNA-binding domain superfamily/Winged helix DNA-binding domain"/>
    <property type="match status" value="1"/>
</dbReference>
<dbReference type="Gene3D" id="2.60.120.10">
    <property type="entry name" value="Jelly Rolls"/>
    <property type="match status" value="2"/>
</dbReference>
<dbReference type="PROSITE" id="PS50009">
    <property type="entry name" value="RASGEF_CAT"/>
    <property type="match status" value="1"/>
</dbReference>
<evidence type="ECO:0000313" key="11">
    <source>
        <dbReference type="Proteomes" id="UP000325440"/>
    </source>
</evidence>
<dbReference type="OrthoDB" id="21144at2759"/>
<dbReference type="Pfam" id="PF00618">
    <property type="entry name" value="RasGEF_N"/>
    <property type="match status" value="1"/>
</dbReference>
<dbReference type="InterPro" id="IPR023578">
    <property type="entry name" value="Ras_GEF_dom_sf"/>
</dbReference>
<evidence type="ECO:0000259" key="8">
    <source>
        <dbReference type="PROSITE" id="PS50200"/>
    </source>
</evidence>
<dbReference type="PROSITE" id="PS50200">
    <property type="entry name" value="RA"/>
    <property type="match status" value="1"/>
</dbReference>
<dbReference type="SMART" id="SM00049">
    <property type="entry name" value="DEP"/>
    <property type="match status" value="1"/>
</dbReference>
<evidence type="ECO:0000259" key="5">
    <source>
        <dbReference type="PROSITE" id="PS50009"/>
    </source>
</evidence>
<dbReference type="InterPro" id="IPR001895">
    <property type="entry name" value="RASGEF_cat_dom"/>
</dbReference>
<dbReference type="InterPro" id="IPR036388">
    <property type="entry name" value="WH-like_DNA-bd_sf"/>
</dbReference>
<dbReference type="EMBL" id="CABPRJ010002368">
    <property type="protein sequence ID" value="VVC43256.1"/>
    <property type="molecule type" value="Genomic_DNA"/>
</dbReference>
<dbReference type="Gene3D" id="3.10.20.90">
    <property type="entry name" value="Phosphatidylinositol 3-kinase Catalytic Subunit, Chain A, domain 1"/>
    <property type="match status" value="1"/>
</dbReference>
<reference evidence="10 11" key="1">
    <citation type="submission" date="2019-08" db="EMBL/GenBank/DDBJ databases">
        <authorList>
            <person name="Alioto T."/>
            <person name="Alioto T."/>
            <person name="Gomez Garrido J."/>
        </authorList>
    </citation>
    <scope>NUCLEOTIDE SEQUENCE [LARGE SCALE GENOMIC DNA]</scope>
</reference>
<feature type="domain" description="Cyclic nucleotide-binding" evidence="6">
    <location>
        <begin position="34"/>
        <end position="141"/>
    </location>
</feature>
<dbReference type="InterPro" id="IPR019804">
    <property type="entry name" value="Ras_G-nucl-exch_fac_CS"/>
</dbReference>
<dbReference type="SUPFAM" id="SSF46785">
    <property type="entry name" value="Winged helix' DNA-binding domain"/>
    <property type="match status" value="1"/>
</dbReference>
<feature type="domain" description="Ras-GEF" evidence="5">
    <location>
        <begin position="781"/>
        <end position="1017"/>
    </location>
</feature>
<dbReference type="SMART" id="SM00147">
    <property type="entry name" value="RasGEF"/>
    <property type="match status" value="1"/>
</dbReference>
<dbReference type="CDD" id="cd00155">
    <property type="entry name" value="RasGEF"/>
    <property type="match status" value="1"/>
</dbReference>
<dbReference type="InterPro" id="IPR014710">
    <property type="entry name" value="RmlC-like_jellyroll"/>
</dbReference>
<dbReference type="GO" id="GO:0007265">
    <property type="term" value="P:Ras protein signal transduction"/>
    <property type="evidence" value="ECO:0007669"/>
    <property type="project" value="TreeGrafter"/>
</dbReference>
<sequence>MAATEWITAIDKRPSDRSVKDVEAITLRLRRVDTLNRLPTNVLQQLAFVGFYEDLERGVMLYRQGEIGSSWYAVLGGSLEARLGTHTAQGSSTGAEKAVVTLDVGATFGESIVHDMPRDMTVCTKTTCELLRIHQNDFKKIWDKHSSLMKDLIASNKLRNGMASGSLSKCQSPPPITNQTRTTVSPDNPDPAEVITESPSMPMARAGWVLRTLLLSDQNAVLRDRKTAGGRSVVRRCASGSELIDWLMNLVSTDHDSFSRHDVVGMWQALLEEGVISHATGEHPFKDKCLFYNFWQDREGALNTPTIQDVAEAEEHLEEALQELEQRGPDAHLRMVLRSPNSERTPEDLELIYEDLCMQKALAHLPNSVKRELASVVVFEAHPKLGHTLFRQGDEGKAWYLILHGAVTVETYSKGVVETLYEGEDFGGLALIHNVPRSATITVKEDNTHLLRVDKDSYNKIVRDIETNTVKLKEIGNDVLVLEKSPRLHKYMIIAGTPQKILEHLLEHRLSNTNVAGSRNDPCLDDFLLTHIVFMPTRTLVSELNKYYHMENPAQDREYTINCKRKVVQFVYRWVVTIRHPVFDDVVSMSFLEELASDVEADCQLLGGKSQALQEEASLMHHIMSRLRRYQDERLETSGLKWKLPPGGQPICLFTAMNSTSKNSSRSIIRPMDDIIFRVYCADHTFCTLRLPVNATAEAIKVGAYEKCSLRHPVSDLRIVEVKSNGERVPFRDSEHSIPTTVALNSCIFLTPKDHMDALTCVPEQEKSEGAEISGDFESLSTKELAYHMTLFDWELFWNVHEYELIYLTFGRHRFQQITANLDIFLRRFNEIQYWVITEICMSQNISKRTNILKKMIKLATYCKEYYNFNAFFAILMGLSDVAVSRLSTTWDKLPSKSRKQFTEYETLIDPSRNHRAYRITVGKLPSPMIPFMPLLIKDMKFTHDGNKTHVDGLVNFEKMHMLAQTMRTLRYCRIRHLVLDPPVSKNEADVKSYVSCLRCINNERTLMSMSQKLEPRRT</sequence>
<gene>
    <name evidence="10" type="ORF">CINCED_3A001133</name>
</gene>
<dbReference type="PANTHER" id="PTHR23113">
    <property type="entry name" value="GUANINE NUCLEOTIDE EXCHANGE FACTOR"/>
    <property type="match status" value="1"/>
</dbReference>
<dbReference type="GO" id="GO:0005085">
    <property type="term" value="F:guanyl-nucleotide exchange factor activity"/>
    <property type="evidence" value="ECO:0007669"/>
    <property type="project" value="UniProtKB-KW"/>
</dbReference>
<dbReference type="InterPro" id="IPR018490">
    <property type="entry name" value="cNMP-bd_dom_sf"/>
</dbReference>
<dbReference type="SMART" id="SM00229">
    <property type="entry name" value="RasGEFN"/>
    <property type="match status" value="1"/>
</dbReference>
<dbReference type="InterPro" id="IPR029071">
    <property type="entry name" value="Ubiquitin-like_domsf"/>
</dbReference>
<keyword evidence="11" id="KW-1185">Reference proteome</keyword>
<dbReference type="CDD" id="cd00038">
    <property type="entry name" value="CAP_ED"/>
    <property type="match status" value="2"/>
</dbReference>
<dbReference type="GO" id="GO:0005886">
    <property type="term" value="C:plasma membrane"/>
    <property type="evidence" value="ECO:0007669"/>
    <property type="project" value="TreeGrafter"/>
</dbReference>
<feature type="compositionally biased region" description="Polar residues" evidence="4">
    <location>
        <begin position="163"/>
        <end position="186"/>
    </location>
</feature>
<dbReference type="Pfam" id="PF00617">
    <property type="entry name" value="RasGEF"/>
    <property type="match status" value="1"/>
</dbReference>
<dbReference type="InterPro" id="IPR000159">
    <property type="entry name" value="RA_dom"/>
</dbReference>
<keyword evidence="2 3" id="KW-0344">Guanine-nucleotide releasing factor</keyword>
<proteinExistence type="inferred from homology"/>
<dbReference type="InterPro" id="IPR000591">
    <property type="entry name" value="DEP_dom"/>
</dbReference>
<dbReference type="Gene3D" id="1.10.840.10">
    <property type="entry name" value="Ras guanine-nucleotide exchange factors catalytic domain"/>
    <property type="match status" value="1"/>
</dbReference>
<evidence type="ECO:0000259" key="7">
    <source>
        <dbReference type="PROSITE" id="PS50186"/>
    </source>
</evidence>
<dbReference type="Gene3D" id="1.20.870.10">
    <property type="entry name" value="Son of sevenless (SoS) protein Chain: S domain 1"/>
    <property type="match status" value="1"/>
</dbReference>
<feature type="domain" description="Cyclic nucleotide-binding" evidence="6">
    <location>
        <begin position="361"/>
        <end position="462"/>
    </location>
</feature>
<dbReference type="InterPro" id="IPR036964">
    <property type="entry name" value="RASGEF_cat_dom_sf"/>
</dbReference>
<evidence type="ECO:0000259" key="9">
    <source>
        <dbReference type="PROSITE" id="PS50212"/>
    </source>
</evidence>
<dbReference type="InterPro" id="IPR000595">
    <property type="entry name" value="cNMP-bd_dom"/>
</dbReference>
<feature type="domain" description="DEP" evidence="7">
    <location>
        <begin position="216"/>
        <end position="296"/>
    </location>
</feature>
<dbReference type="PROSITE" id="PS00720">
    <property type="entry name" value="RASGEF"/>
    <property type="match status" value="1"/>
</dbReference>
<dbReference type="Pfam" id="PF00610">
    <property type="entry name" value="DEP"/>
    <property type="match status" value="1"/>
</dbReference>
<dbReference type="InterPro" id="IPR000651">
    <property type="entry name" value="Ras-like_Gua-exchang_fac_N"/>
</dbReference>
<evidence type="ECO:0000313" key="10">
    <source>
        <dbReference type="EMBL" id="VVC43256.1"/>
    </source>
</evidence>
<comment type="similarity">
    <text evidence="1">Belongs to the RAPGEF2 family.</text>
</comment>
<feature type="domain" description="N-terminal Ras-GEF" evidence="9">
    <location>
        <begin position="489"/>
        <end position="628"/>
    </location>
</feature>
<dbReference type="PROSITE" id="PS50042">
    <property type="entry name" value="CNMP_BINDING_3"/>
    <property type="match status" value="2"/>
</dbReference>
<feature type="region of interest" description="Disordered" evidence="4">
    <location>
        <begin position="163"/>
        <end position="190"/>
    </location>
</feature>
<dbReference type="PANTHER" id="PTHR23113:SF327">
    <property type="entry name" value="EXCHANGE PROTEIN DIRECTLY ACTIVATED BY CAMP, ISOFORM E"/>
    <property type="match status" value="1"/>
</dbReference>
<dbReference type="SUPFAM" id="SSF48366">
    <property type="entry name" value="Ras GEF"/>
    <property type="match status" value="1"/>
</dbReference>
<name>A0A5E4NPB4_9HEMI</name>
<dbReference type="SUPFAM" id="SSF54236">
    <property type="entry name" value="Ubiquitin-like"/>
    <property type="match status" value="1"/>
</dbReference>
<evidence type="ECO:0000256" key="2">
    <source>
        <dbReference type="ARBA" id="ARBA00022658"/>
    </source>
</evidence>
<evidence type="ECO:0000259" key="6">
    <source>
        <dbReference type="PROSITE" id="PS50042"/>
    </source>
</evidence>
<evidence type="ECO:0000256" key="3">
    <source>
        <dbReference type="PROSITE-ProRule" id="PRU00168"/>
    </source>
</evidence>
<dbReference type="CDD" id="cd06224">
    <property type="entry name" value="REM"/>
    <property type="match status" value="1"/>
</dbReference>
<dbReference type="AlphaFoldDB" id="A0A5E4NPB4"/>
<organism evidence="10 11">
    <name type="scientific">Cinara cedri</name>
    <dbReference type="NCBI Taxonomy" id="506608"/>
    <lineage>
        <taxon>Eukaryota</taxon>
        <taxon>Metazoa</taxon>
        <taxon>Ecdysozoa</taxon>
        <taxon>Arthropoda</taxon>
        <taxon>Hexapoda</taxon>
        <taxon>Insecta</taxon>
        <taxon>Pterygota</taxon>
        <taxon>Neoptera</taxon>
        <taxon>Paraneoptera</taxon>
        <taxon>Hemiptera</taxon>
        <taxon>Sternorrhyncha</taxon>
        <taxon>Aphidomorpha</taxon>
        <taxon>Aphidoidea</taxon>
        <taxon>Aphididae</taxon>
        <taxon>Lachninae</taxon>
        <taxon>Cinara</taxon>
    </lineage>
</organism>
<dbReference type="PROSITE" id="PS50186">
    <property type="entry name" value="DEP"/>
    <property type="match status" value="1"/>
</dbReference>
<dbReference type="SUPFAM" id="SSF51206">
    <property type="entry name" value="cAMP-binding domain-like"/>
    <property type="match status" value="2"/>
</dbReference>